<dbReference type="GO" id="GO:0016757">
    <property type="term" value="F:glycosyltransferase activity"/>
    <property type="evidence" value="ECO:0007669"/>
    <property type="project" value="UniProtKB-KW"/>
</dbReference>
<evidence type="ECO:0000313" key="10">
    <source>
        <dbReference type="EMBL" id="MFC5993594.1"/>
    </source>
</evidence>
<evidence type="ECO:0000256" key="6">
    <source>
        <dbReference type="ARBA" id="ARBA00022989"/>
    </source>
</evidence>
<proteinExistence type="predicted"/>
<comment type="caution">
    <text evidence="10">The sequence shown here is derived from an EMBL/GenBank/DDBJ whole genome shotgun (WGS) entry which is preliminary data.</text>
</comment>
<accession>A0ABW1IZE6</accession>
<feature type="transmembrane region" description="Helical" evidence="9">
    <location>
        <begin position="219"/>
        <end position="238"/>
    </location>
</feature>
<evidence type="ECO:0000256" key="1">
    <source>
        <dbReference type="ARBA" id="ARBA00004651"/>
    </source>
</evidence>
<evidence type="ECO:0000313" key="11">
    <source>
        <dbReference type="Proteomes" id="UP001596302"/>
    </source>
</evidence>
<dbReference type="PANTHER" id="PTHR33908:SF11">
    <property type="entry name" value="MEMBRANE PROTEIN"/>
    <property type="match status" value="1"/>
</dbReference>
<evidence type="ECO:0000256" key="5">
    <source>
        <dbReference type="ARBA" id="ARBA00022692"/>
    </source>
</evidence>
<keyword evidence="2" id="KW-1003">Cell membrane</keyword>
<feature type="region of interest" description="Disordered" evidence="8">
    <location>
        <begin position="690"/>
        <end position="709"/>
    </location>
</feature>
<feature type="transmembrane region" description="Helical" evidence="9">
    <location>
        <begin position="283"/>
        <end position="303"/>
    </location>
</feature>
<feature type="transmembrane region" description="Helical" evidence="9">
    <location>
        <begin position="95"/>
        <end position="120"/>
    </location>
</feature>
<feature type="transmembrane region" description="Helical" evidence="9">
    <location>
        <begin position="153"/>
        <end position="172"/>
    </location>
</feature>
<name>A0ABW1IZE6_9PSEU</name>
<keyword evidence="3 10" id="KW-0328">Glycosyltransferase</keyword>
<organism evidence="10 11">
    <name type="scientific">Pseudonocardia hispaniensis</name>
    <dbReference type="NCBI Taxonomy" id="904933"/>
    <lineage>
        <taxon>Bacteria</taxon>
        <taxon>Bacillati</taxon>
        <taxon>Actinomycetota</taxon>
        <taxon>Actinomycetes</taxon>
        <taxon>Pseudonocardiales</taxon>
        <taxon>Pseudonocardiaceae</taxon>
        <taxon>Pseudonocardia</taxon>
    </lineage>
</organism>
<dbReference type="EMBL" id="JBHSQW010000010">
    <property type="protein sequence ID" value="MFC5993594.1"/>
    <property type="molecule type" value="Genomic_DNA"/>
</dbReference>
<keyword evidence="5 9" id="KW-0812">Transmembrane</keyword>
<dbReference type="RefSeq" id="WP_379583348.1">
    <property type="nucleotide sequence ID" value="NZ_JBHSQW010000010.1"/>
</dbReference>
<keyword evidence="11" id="KW-1185">Reference proteome</keyword>
<feature type="transmembrane region" description="Helical" evidence="9">
    <location>
        <begin position="376"/>
        <end position="399"/>
    </location>
</feature>
<feature type="transmembrane region" description="Helical" evidence="9">
    <location>
        <begin position="12"/>
        <end position="32"/>
    </location>
</feature>
<evidence type="ECO:0000256" key="2">
    <source>
        <dbReference type="ARBA" id="ARBA00022475"/>
    </source>
</evidence>
<evidence type="ECO:0000256" key="3">
    <source>
        <dbReference type="ARBA" id="ARBA00022676"/>
    </source>
</evidence>
<evidence type="ECO:0000256" key="9">
    <source>
        <dbReference type="SAM" id="Phobius"/>
    </source>
</evidence>
<gene>
    <name evidence="10" type="ORF">ACFQE5_05110</name>
</gene>
<evidence type="ECO:0000256" key="8">
    <source>
        <dbReference type="SAM" id="MobiDB-lite"/>
    </source>
</evidence>
<comment type="subcellular location">
    <subcellularLocation>
        <location evidence="1">Cell membrane</location>
        <topology evidence="1">Multi-pass membrane protein</topology>
    </subcellularLocation>
</comment>
<dbReference type="EC" id="2.4.-.-" evidence="10"/>
<feature type="transmembrane region" description="Helical" evidence="9">
    <location>
        <begin position="339"/>
        <end position="364"/>
    </location>
</feature>
<reference evidence="11" key="1">
    <citation type="journal article" date="2019" name="Int. J. Syst. Evol. Microbiol.">
        <title>The Global Catalogue of Microorganisms (GCM) 10K type strain sequencing project: providing services to taxonomists for standard genome sequencing and annotation.</title>
        <authorList>
            <consortium name="The Broad Institute Genomics Platform"/>
            <consortium name="The Broad Institute Genome Sequencing Center for Infectious Disease"/>
            <person name="Wu L."/>
            <person name="Ma J."/>
        </authorList>
    </citation>
    <scope>NUCLEOTIDE SEQUENCE [LARGE SCALE GENOMIC DNA]</scope>
    <source>
        <strain evidence="11">CCM 8391</strain>
    </source>
</reference>
<evidence type="ECO:0000256" key="7">
    <source>
        <dbReference type="ARBA" id="ARBA00023136"/>
    </source>
</evidence>
<keyword evidence="4 10" id="KW-0808">Transferase</keyword>
<dbReference type="PANTHER" id="PTHR33908">
    <property type="entry name" value="MANNOSYLTRANSFERASE YKCB-RELATED"/>
    <property type="match status" value="1"/>
</dbReference>
<feature type="transmembrane region" description="Helical" evidence="9">
    <location>
        <begin position="126"/>
        <end position="146"/>
    </location>
</feature>
<keyword evidence="6 9" id="KW-1133">Transmembrane helix</keyword>
<evidence type="ECO:0000256" key="4">
    <source>
        <dbReference type="ARBA" id="ARBA00022679"/>
    </source>
</evidence>
<protein>
    <submittedName>
        <fullName evidence="10">ArnT family glycosyltransferase</fullName>
        <ecNumber evidence="10">2.4.-.-</ecNumber>
    </submittedName>
</protein>
<feature type="transmembrane region" description="Helical" evidence="9">
    <location>
        <begin position="315"/>
        <end position="333"/>
    </location>
</feature>
<feature type="compositionally biased region" description="Pro residues" evidence="8">
    <location>
        <begin position="698"/>
        <end position="709"/>
    </location>
</feature>
<dbReference type="Proteomes" id="UP001596302">
    <property type="component" value="Unassembled WGS sequence"/>
</dbReference>
<dbReference type="InterPro" id="IPR050297">
    <property type="entry name" value="LipidA_mod_glycosyltrf_83"/>
</dbReference>
<feature type="transmembrane region" description="Helical" evidence="9">
    <location>
        <begin position="717"/>
        <end position="739"/>
    </location>
</feature>
<keyword evidence="7 9" id="KW-0472">Membrane</keyword>
<sequence>MADPDYRRRVHTEWLVILGGALLCGVTMLWNITASPDTQYDEVVYTRAAQQVAQGWHLTWTNSPMFVHPPLSFLAQAAWLRLLGLGSAPLADAIIAARILTAGVTVFAVLLLGLIAAYLAPAAGRRRGLILVGIVVALAATDPVLLRYGRLALIEPLALVAALLTLCLAIWLRSERALLYVPVVGLASGLTLLTKEVTVFLLFTPVLHAVLGREWRRAAIVLGGFLWGLGLWLLFPLWSVALGLTSDFVDIKFATVQRLLGLLQITGWNRPGVSFLSAIGEQFGQYASSYVVLATGAIALAWLLTRAVSGASRWLLAWLLTSYAFGAYTVLLGTLNEQFFVYILPAAIVGSVLAADAALARLAAGRGRTSSRIPRALAGVMAIGVLTVAVLGSSLGGWVRLYASDNNGVFALADDVRSRFPACAALAVTGDPDKYSYLMPGHPVAAFATGEGAQSHGLHLFVISDKDVAAGYGNATTELTRWVRARGTLLATFTSATYHGLQLWQTPLDPYDPLADIEPVPGGVFVGTDTTRCGGFPVLDGPRGAFSTAWQTLGGKAVLGAPMSRSWTAAGTSYQVFTGAVLSLDATGRASALPIVADLATADPAGYRAAGLPPVGGGRGLTDPAIAAAYRQEPMRALLGAPVGPVTPMPDGTVRQAFAGGVLERAADSDRVRLAPLGRLALQAGLARPDREAVDPVAAPPLPSDLGPPQPTTVQPFVTALLAGLALYTGLPVVLIELIRLGHRRTDRRGPS</sequence>